<keyword evidence="9 12" id="KW-0119">Carbohydrate metabolism</keyword>
<dbReference type="InterPro" id="IPR044015">
    <property type="entry name" value="FBPase_C_dom"/>
</dbReference>
<keyword evidence="6" id="KW-0479">Metal-binding</keyword>
<dbReference type="PIRSF" id="PIRSF500210">
    <property type="entry name" value="FBPtase"/>
    <property type="match status" value="1"/>
</dbReference>
<evidence type="ECO:0000256" key="12">
    <source>
        <dbReference type="RuleBase" id="RU000508"/>
    </source>
</evidence>
<evidence type="ECO:0000256" key="6">
    <source>
        <dbReference type="ARBA" id="ARBA00022723"/>
    </source>
</evidence>
<dbReference type="CDD" id="cd00354">
    <property type="entry name" value="FBPase"/>
    <property type="match status" value="1"/>
</dbReference>
<dbReference type="EC" id="3.1.3.11" evidence="5"/>
<dbReference type="HAMAP" id="MF_01855">
    <property type="entry name" value="FBPase_class1"/>
    <property type="match status" value="1"/>
</dbReference>
<dbReference type="InterPro" id="IPR020548">
    <property type="entry name" value="Fructose_bisphosphatase_AS"/>
</dbReference>
<evidence type="ECO:0000256" key="11">
    <source>
        <dbReference type="ARBA" id="ARBA00032973"/>
    </source>
</evidence>
<evidence type="ECO:0000256" key="7">
    <source>
        <dbReference type="ARBA" id="ARBA00022801"/>
    </source>
</evidence>
<name>A0ABP0JJR0_9DINO</name>
<keyword evidence="7 12" id="KW-0378">Hydrolase</keyword>
<evidence type="ECO:0000256" key="8">
    <source>
        <dbReference type="ARBA" id="ARBA00022842"/>
    </source>
</evidence>
<evidence type="ECO:0000256" key="3">
    <source>
        <dbReference type="ARBA" id="ARBA00010941"/>
    </source>
</evidence>
<dbReference type="Gene3D" id="3.40.190.80">
    <property type="match status" value="1"/>
</dbReference>
<evidence type="ECO:0000256" key="9">
    <source>
        <dbReference type="ARBA" id="ARBA00023277"/>
    </source>
</evidence>
<evidence type="ECO:0000256" key="1">
    <source>
        <dbReference type="ARBA" id="ARBA00001273"/>
    </source>
</evidence>
<sequence>MVLYAYADGELVSVDSCSRAVLMRDSLPRDARQGLLCSDTSDLVLGEPVTAQLFVAERVERHRPAVLRRWATRGWKAVGKWDFNFFQQTCGHVEVEVTLPKGQREMQLLGAYLESLSHSIPPEQLPYLRGWYYERDAPWLAEDLWQQGDFHDCAFEDYFKRLPKRHHPDFHWLFLGAAGAKTPLHVDPSTTHAWLTQLSGRKRFTLFPPQELQRLRSDQKFRCLEEILRDKEVKPLEVILEPGDTIFVPMHWAHEVVCLEDSVSLTWNFLGRQAFPFIRAAFLANSEGRSMGSSEANCGGKACKVMAAGTAVAGSLAFTVPRSLAPRGATTTGAKTSKADGFAAPALAAALGASACAAARRQTRGAKTSKPRTAQRVVDEFEDVCEQTGVTLSRYCIELANRGIIDEDLSSIFNSIREAAKVISKLVNTAPLKQAELLGLQGEINVQGEDQKKLDVITNDVFKNALRYTGKMGTLASEEEDEPVDGARAGESSEVIPVLSEEFADTGKYICVFDPLDGSSNVDAGIPVGTIFGVFQEPDPAECELPDDLSKGLSEDQQRCLAGTLQPGKSLVAAGYVLYSASTELVLTFGQGVVGFTLDSSIGEFVMTRPSIKIPARGKIYSCNQGNINEWDQPMRDYIEAIRKGEGESKKPYSLRYIGSMVGDIHRTLLYGGIFAYPADKKNQDGKLRLLYEGAPMSFIMEQAGGKAITGHSRVLDIPPVGVHQRVPVILGSAEDVDEQGPETAPESG</sequence>
<evidence type="ECO:0000256" key="2">
    <source>
        <dbReference type="ARBA" id="ARBA00001946"/>
    </source>
</evidence>
<comment type="subunit">
    <text evidence="4">Homotetramer.</text>
</comment>
<protein>
    <recommendedName>
        <fullName evidence="5">fructose-bisphosphatase</fullName>
        <ecNumber evidence="5">3.1.3.11</ecNumber>
    </recommendedName>
    <alternativeName>
        <fullName evidence="11">D-fructose-1,6-bisphosphate 1-phosphohydrolase</fullName>
    </alternativeName>
</protein>
<dbReference type="Gene3D" id="3.30.540.10">
    <property type="entry name" value="Fructose-1,6-Bisphosphatase, subunit A, domain 1"/>
    <property type="match status" value="1"/>
</dbReference>
<dbReference type="SMART" id="SM00558">
    <property type="entry name" value="JmjC"/>
    <property type="match status" value="1"/>
</dbReference>
<dbReference type="SUPFAM" id="SSF51197">
    <property type="entry name" value="Clavaminate synthase-like"/>
    <property type="match status" value="1"/>
</dbReference>
<dbReference type="Pfam" id="PF00316">
    <property type="entry name" value="FBPase"/>
    <property type="match status" value="1"/>
</dbReference>
<dbReference type="Proteomes" id="UP001642484">
    <property type="component" value="Unassembled WGS sequence"/>
</dbReference>
<dbReference type="Pfam" id="PF18913">
    <property type="entry name" value="FBPase_C"/>
    <property type="match status" value="1"/>
</dbReference>
<keyword evidence="15" id="KW-1185">Reference proteome</keyword>
<accession>A0ABP0JJR0</accession>
<keyword evidence="8" id="KW-0460">Magnesium</keyword>
<dbReference type="PROSITE" id="PS51184">
    <property type="entry name" value="JMJC"/>
    <property type="match status" value="1"/>
</dbReference>
<comment type="pathway">
    <text evidence="10">Carbohydrate biosynthesis.</text>
</comment>
<evidence type="ECO:0000313" key="14">
    <source>
        <dbReference type="EMBL" id="CAK9014364.1"/>
    </source>
</evidence>
<comment type="caution">
    <text evidence="14">The sequence shown here is derived from an EMBL/GenBank/DDBJ whole genome shotgun (WGS) entry which is preliminary data.</text>
</comment>
<proteinExistence type="inferred from homology"/>
<dbReference type="Gene3D" id="2.60.120.650">
    <property type="entry name" value="Cupin"/>
    <property type="match status" value="1"/>
</dbReference>
<dbReference type="InterPro" id="IPR041667">
    <property type="entry name" value="Cupin_8"/>
</dbReference>
<evidence type="ECO:0000256" key="4">
    <source>
        <dbReference type="ARBA" id="ARBA00011881"/>
    </source>
</evidence>
<dbReference type="SUPFAM" id="SSF56655">
    <property type="entry name" value="Carbohydrate phosphatase"/>
    <property type="match status" value="1"/>
</dbReference>
<organism evidence="14 15">
    <name type="scientific">Durusdinium trenchii</name>
    <dbReference type="NCBI Taxonomy" id="1381693"/>
    <lineage>
        <taxon>Eukaryota</taxon>
        <taxon>Sar</taxon>
        <taxon>Alveolata</taxon>
        <taxon>Dinophyceae</taxon>
        <taxon>Suessiales</taxon>
        <taxon>Symbiodiniaceae</taxon>
        <taxon>Durusdinium</taxon>
    </lineage>
</organism>
<dbReference type="EMBL" id="CAXAMN010005557">
    <property type="protein sequence ID" value="CAK9014364.1"/>
    <property type="molecule type" value="Genomic_DNA"/>
</dbReference>
<comment type="catalytic activity">
    <reaction evidence="1">
        <text>beta-D-fructose 1,6-bisphosphate + H2O = beta-D-fructose 6-phosphate + phosphate</text>
        <dbReference type="Rhea" id="RHEA:11064"/>
        <dbReference type="ChEBI" id="CHEBI:15377"/>
        <dbReference type="ChEBI" id="CHEBI:32966"/>
        <dbReference type="ChEBI" id="CHEBI:43474"/>
        <dbReference type="ChEBI" id="CHEBI:57634"/>
        <dbReference type="EC" id="3.1.3.11"/>
    </reaction>
</comment>
<dbReference type="PIRSF" id="PIRSF000904">
    <property type="entry name" value="FBPtase_SBPase"/>
    <property type="match status" value="1"/>
</dbReference>
<dbReference type="PROSITE" id="PS00124">
    <property type="entry name" value="FBPASE"/>
    <property type="match status" value="1"/>
</dbReference>
<dbReference type="InterPro" id="IPR003347">
    <property type="entry name" value="JmjC_dom"/>
</dbReference>
<evidence type="ECO:0000259" key="13">
    <source>
        <dbReference type="PROSITE" id="PS51184"/>
    </source>
</evidence>
<dbReference type="Pfam" id="PF13621">
    <property type="entry name" value="Cupin_8"/>
    <property type="match status" value="1"/>
</dbReference>
<evidence type="ECO:0000256" key="5">
    <source>
        <dbReference type="ARBA" id="ARBA00013093"/>
    </source>
</evidence>
<dbReference type="InterPro" id="IPR033391">
    <property type="entry name" value="FBPase_N"/>
</dbReference>
<evidence type="ECO:0000256" key="10">
    <source>
        <dbReference type="ARBA" id="ARBA00024331"/>
    </source>
</evidence>
<dbReference type="PRINTS" id="PR00115">
    <property type="entry name" value="F16BPHPHTASE"/>
</dbReference>
<dbReference type="InterPro" id="IPR028343">
    <property type="entry name" value="FBPtase"/>
</dbReference>
<evidence type="ECO:0000313" key="15">
    <source>
        <dbReference type="Proteomes" id="UP001642484"/>
    </source>
</evidence>
<comment type="similarity">
    <text evidence="3 12">Belongs to the FBPase class 1 family.</text>
</comment>
<reference evidence="14 15" key="1">
    <citation type="submission" date="2024-02" db="EMBL/GenBank/DDBJ databases">
        <authorList>
            <person name="Chen Y."/>
            <person name="Shah S."/>
            <person name="Dougan E. K."/>
            <person name="Thang M."/>
            <person name="Chan C."/>
        </authorList>
    </citation>
    <scope>NUCLEOTIDE SEQUENCE [LARGE SCALE GENOMIC DNA]</scope>
</reference>
<dbReference type="PANTHER" id="PTHR11556:SF1">
    <property type="entry name" value="FRUCTOSE-BISPHOSPHATASE"/>
    <property type="match status" value="1"/>
</dbReference>
<gene>
    <name evidence="14" type="ORF">CCMP2556_LOCUS11649</name>
</gene>
<feature type="domain" description="JmjC" evidence="13">
    <location>
        <begin position="126"/>
        <end position="286"/>
    </location>
</feature>
<comment type="cofactor">
    <cofactor evidence="2">
        <name>Mg(2+)</name>
        <dbReference type="ChEBI" id="CHEBI:18420"/>
    </cofactor>
</comment>
<dbReference type="PANTHER" id="PTHR11556">
    <property type="entry name" value="FRUCTOSE-1,6-BISPHOSPHATASE-RELATED"/>
    <property type="match status" value="1"/>
</dbReference>
<dbReference type="InterPro" id="IPR000146">
    <property type="entry name" value="FBPase_class-1"/>
</dbReference>